<dbReference type="InterPro" id="IPR041685">
    <property type="entry name" value="AAA_GajA/Old/RecF-like"/>
</dbReference>
<evidence type="ECO:0000313" key="3">
    <source>
        <dbReference type="Proteomes" id="UP001329915"/>
    </source>
</evidence>
<dbReference type="AlphaFoldDB" id="A0AAU0UP56"/>
<reference evidence="2 3" key="1">
    <citation type="submission" date="2023-04" db="EMBL/GenBank/DDBJ databases">
        <authorList>
            <person name="Hsu D."/>
        </authorList>
    </citation>
    <scope>NUCLEOTIDE SEQUENCE [LARGE SCALE GENOMIC DNA]</scope>
    <source>
        <strain evidence="2 3">MK1</strain>
    </source>
</reference>
<dbReference type="Pfam" id="PF13175">
    <property type="entry name" value="AAA_15"/>
    <property type="match status" value="1"/>
</dbReference>
<protein>
    <submittedName>
        <fullName evidence="2">AAA family ATPase</fullName>
    </submittedName>
</protein>
<dbReference type="KEGG" id="dbc:MFMK1_001786"/>
<dbReference type="InterPro" id="IPR051396">
    <property type="entry name" value="Bact_Antivir_Def_Nuclease"/>
</dbReference>
<accession>A0AAU0UP56</accession>
<gene>
    <name evidence="2" type="ORF">MFMK1_001786</name>
</gene>
<keyword evidence="3" id="KW-1185">Reference proteome</keyword>
<organism evidence="2 3">
    <name type="scientific">Metallumcola ferriviriculae</name>
    <dbReference type="NCBI Taxonomy" id="3039180"/>
    <lineage>
        <taxon>Bacteria</taxon>
        <taxon>Bacillati</taxon>
        <taxon>Bacillota</taxon>
        <taxon>Clostridia</taxon>
        <taxon>Neomoorellales</taxon>
        <taxon>Desulfitibacteraceae</taxon>
        <taxon>Metallumcola</taxon>
    </lineage>
</organism>
<sequence length="472" mass="54794">MKQEVVDKKGKIFIRRNFEDGVLLKDYSLINETEDILINHKTIALVKAMVKRLPNILYFDDFSDRVPELVTFPANYVSERKYSRGKDREWQEIIVEIFSRALHEEFSLTKFLQLEDEDDQDNYLSDVTKTLNNEIIDEWRKLKSAFSAISDEGDKLELEIKHSLVEDKPTFKFKVIDSESSGNDRKFDIGQRSKGFQWFFNFIMKLKFNPKYKLNPENAIYLLDEPGSYLHSSAQTELLRKLCDIGQNNTIIYCTHSQYLLDPDIINIAGIKIVSKSEGDIELVDYGNSSHVKTLGAFSALNDALHLKFGFHESMLKRCVLTEGIVDYYFYNMFFDFDGINIIPGAGCGHLRELISIMISCSEQFVLVLDYDEEGRTNYSRYSHYFGDSFTSRTYQYEGVCKGKDFMLENILSLEDVERIKVAMECDDIKKAIVALYFKDEVTKVDIVNGINKETRQNIDIIQMRIKSIFNI</sequence>
<dbReference type="SUPFAM" id="SSF52540">
    <property type="entry name" value="P-loop containing nucleoside triphosphate hydrolases"/>
    <property type="match status" value="1"/>
</dbReference>
<dbReference type="InterPro" id="IPR027417">
    <property type="entry name" value="P-loop_NTPase"/>
</dbReference>
<evidence type="ECO:0000259" key="1">
    <source>
        <dbReference type="Pfam" id="PF13175"/>
    </source>
</evidence>
<proteinExistence type="predicted"/>
<dbReference type="Proteomes" id="UP001329915">
    <property type="component" value="Chromosome"/>
</dbReference>
<dbReference type="PANTHER" id="PTHR43581">
    <property type="entry name" value="ATP/GTP PHOSPHATASE"/>
    <property type="match status" value="1"/>
</dbReference>
<dbReference type="Gene3D" id="3.40.50.300">
    <property type="entry name" value="P-loop containing nucleotide triphosphate hydrolases"/>
    <property type="match status" value="1"/>
</dbReference>
<dbReference type="CDD" id="cd00267">
    <property type="entry name" value="ABC_ATPase"/>
    <property type="match status" value="1"/>
</dbReference>
<dbReference type="EMBL" id="CP121694">
    <property type="protein sequence ID" value="WRO21965.1"/>
    <property type="molecule type" value="Genomic_DNA"/>
</dbReference>
<dbReference type="RefSeq" id="WP_366924786.1">
    <property type="nucleotide sequence ID" value="NZ_CP121694.1"/>
</dbReference>
<evidence type="ECO:0000313" key="2">
    <source>
        <dbReference type="EMBL" id="WRO21965.1"/>
    </source>
</evidence>
<feature type="domain" description="Endonuclease GajA/Old nuclease/RecF-like AAA" evidence="1">
    <location>
        <begin position="80"/>
        <end position="260"/>
    </location>
</feature>
<name>A0AAU0UP56_9FIRM</name>
<dbReference type="PANTHER" id="PTHR43581:SF4">
    <property type="entry name" value="ATP_GTP PHOSPHATASE"/>
    <property type="match status" value="1"/>
</dbReference>